<name>A0A931DT12_9ACTN</name>
<reference evidence="2" key="1">
    <citation type="submission" date="2020-11" db="EMBL/GenBank/DDBJ databases">
        <title>Sequencing the genomes of 1000 actinobacteria strains.</title>
        <authorList>
            <person name="Klenk H.-P."/>
        </authorList>
    </citation>
    <scope>NUCLEOTIDE SEQUENCE</scope>
    <source>
        <strain evidence="2">DSM 43175</strain>
    </source>
</reference>
<dbReference type="CDD" id="cd00093">
    <property type="entry name" value="HTH_XRE"/>
    <property type="match status" value="1"/>
</dbReference>
<dbReference type="Pfam" id="PF13560">
    <property type="entry name" value="HTH_31"/>
    <property type="match status" value="1"/>
</dbReference>
<feature type="domain" description="HTH cro/C1-type" evidence="1">
    <location>
        <begin position="41"/>
        <end position="75"/>
    </location>
</feature>
<dbReference type="InterPro" id="IPR043917">
    <property type="entry name" value="DUF5753"/>
</dbReference>
<dbReference type="InterPro" id="IPR010982">
    <property type="entry name" value="Lambda_DNA-bd_dom_sf"/>
</dbReference>
<evidence type="ECO:0000313" key="3">
    <source>
        <dbReference type="Proteomes" id="UP000614047"/>
    </source>
</evidence>
<keyword evidence="3" id="KW-1185">Reference proteome</keyword>
<dbReference type="EMBL" id="JADOUA010000001">
    <property type="protein sequence ID" value="MBG6092153.1"/>
    <property type="molecule type" value="Genomic_DNA"/>
</dbReference>
<evidence type="ECO:0000259" key="1">
    <source>
        <dbReference type="PROSITE" id="PS50943"/>
    </source>
</evidence>
<dbReference type="RefSeq" id="WP_197014373.1">
    <property type="nucleotide sequence ID" value="NZ_BAABES010000039.1"/>
</dbReference>
<dbReference type="SMART" id="SM00530">
    <property type="entry name" value="HTH_XRE"/>
    <property type="match status" value="1"/>
</dbReference>
<dbReference type="SUPFAM" id="SSF47413">
    <property type="entry name" value="lambda repressor-like DNA-binding domains"/>
    <property type="match status" value="1"/>
</dbReference>
<sequence length="258" mass="28941">MTWPEYVVWYSWTLCTPEVRMAPLPYVNPDDSLWSWLAFDLRRYREVNGQTQTEVARIIGVSKQQVHNIESGIRKLHRKQAEILDALWGTAGHFARLLKFAKAGHDPNWFKAFVAYESRAHTIKTYTLAVVHGLLQTPDYARALLAAGGVANIGASLDARMARQEILSRPSPPEMWVLMNESVLDQPVGGPSVMRRQLAHLLEISERPGMWLRVIPRRVGAHMGLDGAFTVYSTQAEEVAYLEAFGGGRLAEDSSEVG</sequence>
<dbReference type="PROSITE" id="PS50943">
    <property type="entry name" value="HTH_CROC1"/>
    <property type="match status" value="1"/>
</dbReference>
<dbReference type="AlphaFoldDB" id="A0A931DT12"/>
<dbReference type="Pfam" id="PF19054">
    <property type="entry name" value="DUF5753"/>
    <property type="match status" value="1"/>
</dbReference>
<organism evidence="2 3">
    <name type="scientific">Actinomadura viridis</name>
    <dbReference type="NCBI Taxonomy" id="58110"/>
    <lineage>
        <taxon>Bacteria</taxon>
        <taxon>Bacillati</taxon>
        <taxon>Actinomycetota</taxon>
        <taxon>Actinomycetes</taxon>
        <taxon>Streptosporangiales</taxon>
        <taxon>Thermomonosporaceae</taxon>
        <taxon>Actinomadura</taxon>
    </lineage>
</organism>
<gene>
    <name evidence="2" type="ORF">IW256_006266</name>
</gene>
<dbReference type="GO" id="GO:0003677">
    <property type="term" value="F:DNA binding"/>
    <property type="evidence" value="ECO:0007669"/>
    <property type="project" value="UniProtKB-KW"/>
</dbReference>
<proteinExistence type="predicted"/>
<dbReference type="InterPro" id="IPR001387">
    <property type="entry name" value="Cro/C1-type_HTH"/>
</dbReference>
<dbReference type="Proteomes" id="UP000614047">
    <property type="component" value="Unassembled WGS sequence"/>
</dbReference>
<evidence type="ECO:0000313" key="2">
    <source>
        <dbReference type="EMBL" id="MBG6092153.1"/>
    </source>
</evidence>
<protein>
    <submittedName>
        <fullName evidence="2">DNA-binding XRE family transcriptional regulator</fullName>
    </submittedName>
</protein>
<accession>A0A931DT12</accession>
<keyword evidence="2" id="KW-0238">DNA-binding</keyword>
<dbReference type="Gene3D" id="1.10.260.40">
    <property type="entry name" value="lambda repressor-like DNA-binding domains"/>
    <property type="match status" value="1"/>
</dbReference>
<comment type="caution">
    <text evidence="2">The sequence shown here is derived from an EMBL/GenBank/DDBJ whole genome shotgun (WGS) entry which is preliminary data.</text>
</comment>